<dbReference type="GO" id="GO:0032259">
    <property type="term" value="P:methylation"/>
    <property type="evidence" value="ECO:0007669"/>
    <property type="project" value="UniProtKB-KW"/>
</dbReference>
<dbReference type="InterPro" id="IPR011005">
    <property type="entry name" value="Dihydropteroate_synth-like_sf"/>
</dbReference>
<dbReference type="SUPFAM" id="SSF51717">
    <property type="entry name" value="Dihydropteroate synthetase-like"/>
    <property type="match status" value="1"/>
</dbReference>
<comment type="similarity">
    <text evidence="1">Belongs to the vitamin-B12 dependent methionine synthase family.</text>
</comment>
<evidence type="ECO:0000313" key="5">
    <source>
        <dbReference type="EMBL" id="SHO49560.1"/>
    </source>
</evidence>
<dbReference type="Pfam" id="PF00809">
    <property type="entry name" value="Pterin_bind"/>
    <property type="match status" value="1"/>
</dbReference>
<dbReference type="STRING" id="1121416.SAMN02745220_02902"/>
<keyword evidence="2 5" id="KW-0489">Methyltransferase</keyword>
<dbReference type="PANTHER" id="PTHR45833:SF2">
    <property type="entry name" value="BIFUNCTIONAL HOMOCYSTEINE S-METHYLTRANSFERASE_5,10-METHYLENETETRAHYDROFOLATE REDUCTASE"/>
    <property type="match status" value="1"/>
</dbReference>
<dbReference type="InterPro" id="IPR050554">
    <property type="entry name" value="Met_Synthase/Corrinoid"/>
</dbReference>
<dbReference type="PROSITE" id="PS50972">
    <property type="entry name" value="PTERIN_BINDING"/>
    <property type="match status" value="1"/>
</dbReference>
<reference evidence="5 6" key="1">
    <citation type="submission" date="2016-12" db="EMBL/GenBank/DDBJ databases">
        <authorList>
            <person name="Song W.-J."/>
            <person name="Kurnit D.M."/>
        </authorList>
    </citation>
    <scope>NUCLEOTIDE SEQUENCE [LARGE SCALE GENOMIC DNA]</scope>
    <source>
        <strain evidence="5 6">DSM 18488</strain>
    </source>
</reference>
<evidence type="ECO:0000259" key="4">
    <source>
        <dbReference type="PROSITE" id="PS50972"/>
    </source>
</evidence>
<organism evidence="5 6">
    <name type="scientific">Desulfopila aestuarii DSM 18488</name>
    <dbReference type="NCBI Taxonomy" id="1121416"/>
    <lineage>
        <taxon>Bacteria</taxon>
        <taxon>Pseudomonadati</taxon>
        <taxon>Thermodesulfobacteriota</taxon>
        <taxon>Desulfobulbia</taxon>
        <taxon>Desulfobulbales</taxon>
        <taxon>Desulfocapsaceae</taxon>
        <taxon>Desulfopila</taxon>
    </lineage>
</organism>
<dbReference type="RefSeq" id="WP_073614246.1">
    <property type="nucleotide sequence ID" value="NZ_FRFE01000014.1"/>
</dbReference>
<dbReference type="GO" id="GO:0008705">
    <property type="term" value="F:methionine synthase activity"/>
    <property type="evidence" value="ECO:0007669"/>
    <property type="project" value="TreeGrafter"/>
</dbReference>
<evidence type="ECO:0000256" key="3">
    <source>
        <dbReference type="ARBA" id="ARBA00022679"/>
    </source>
</evidence>
<dbReference type="EMBL" id="FRFE01000014">
    <property type="protein sequence ID" value="SHO49560.1"/>
    <property type="molecule type" value="Genomic_DNA"/>
</dbReference>
<sequence length="296" mass="32750">MILFGESLNVISKKIGKAFRERDPKPIQEEALEQKEKGMDYIDINLGPAKKDGHELMPWVVQVVQEVVPEIPLLLDTSNIQAIEEGLKVIKPCAKPHIVNSIMARPERYTVMLPMAAKYEADIVALMWGPDGLPRDENERAALAVELLYAANEAGIPNEKIWVDGIVTPVNIQQQQCMSLLNFQMMLEDIAPGAMSTCGLSNISNGPPVHLRPILNTTYMIMLGRYGMKSVISDPLDEGLTAVAKGKRQDIVDVVYQAMDGTAPDLSTLSKELADYVKTVRVITGEQLFSDSYLEI</sequence>
<dbReference type="InterPro" id="IPR000489">
    <property type="entry name" value="Pterin-binding_dom"/>
</dbReference>
<name>A0A1M7YAB6_9BACT</name>
<evidence type="ECO:0000256" key="2">
    <source>
        <dbReference type="ARBA" id="ARBA00022603"/>
    </source>
</evidence>
<feature type="domain" description="Pterin-binding" evidence="4">
    <location>
        <begin position="1"/>
        <end position="267"/>
    </location>
</feature>
<dbReference type="GO" id="GO:0042558">
    <property type="term" value="P:pteridine-containing compound metabolic process"/>
    <property type="evidence" value="ECO:0007669"/>
    <property type="project" value="InterPro"/>
</dbReference>
<proteinExistence type="inferred from homology"/>
<dbReference type="Gene3D" id="3.20.20.20">
    <property type="entry name" value="Dihydropteroate synthase-like"/>
    <property type="match status" value="1"/>
</dbReference>
<dbReference type="OrthoDB" id="9775133at2"/>
<accession>A0A1M7YAB6</accession>
<protein>
    <submittedName>
        <fullName evidence="5">Methyltetrahydrofolate--corrinoid iron-sulfur protein Co-methyltransferase</fullName>
    </submittedName>
</protein>
<keyword evidence="6" id="KW-1185">Reference proteome</keyword>
<dbReference type="Proteomes" id="UP000184603">
    <property type="component" value="Unassembled WGS sequence"/>
</dbReference>
<dbReference type="GO" id="GO:0005829">
    <property type="term" value="C:cytosol"/>
    <property type="evidence" value="ECO:0007669"/>
    <property type="project" value="TreeGrafter"/>
</dbReference>
<dbReference type="AlphaFoldDB" id="A0A1M7YAB6"/>
<evidence type="ECO:0000256" key="1">
    <source>
        <dbReference type="ARBA" id="ARBA00010398"/>
    </source>
</evidence>
<dbReference type="PANTHER" id="PTHR45833">
    <property type="entry name" value="METHIONINE SYNTHASE"/>
    <property type="match status" value="1"/>
</dbReference>
<keyword evidence="3 5" id="KW-0808">Transferase</keyword>
<gene>
    <name evidence="5" type="ORF">SAMN02745220_02902</name>
</gene>
<evidence type="ECO:0000313" key="6">
    <source>
        <dbReference type="Proteomes" id="UP000184603"/>
    </source>
</evidence>